<gene>
    <name evidence="1" type="ORF">DJ018_11630</name>
</gene>
<dbReference type="Proteomes" id="UP000249725">
    <property type="component" value="Unassembled WGS sequence"/>
</dbReference>
<evidence type="ECO:0000313" key="1">
    <source>
        <dbReference type="EMBL" id="RAK52826.1"/>
    </source>
</evidence>
<organism evidence="1 2">
    <name type="scientific">Phenylobacterium deserti</name>
    <dbReference type="NCBI Taxonomy" id="1914756"/>
    <lineage>
        <taxon>Bacteria</taxon>
        <taxon>Pseudomonadati</taxon>
        <taxon>Pseudomonadota</taxon>
        <taxon>Alphaproteobacteria</taxon>
        <taxon>Caulobacterales</taxon>
        <taxon>Caulobacteraceae</taxon>
        <taxon>Phenylobacterium</taxon>
    </lineage>
</organism>
<dbReference type="AlphaFoldDB" id="A0A328AFD1"/>
<proteinExistence type="predicted"/>
<accession>A0A328AFD1</accession>
<keyword evidence="2" id="KW-1185">Reference proteome</keyword>
<comment type="caution">
    <text evidence="1">The sequence shown here is derived from an EMBL/GenBank/DDBJ whole genome shotgun (WGS) entry which is preliminary data.</text>
</comment>
<dbReference type="RefSeq" id="WP_111515111.1">
    <property type="nucleotide sequence ID" value="NZ_QFYR01000002.1"/>
</dbReference>
<dbReference type="OrthoDB" id="7211164at2"/>
<sequence>MSGSVRPQVQEDAEIVDFDEALLQACPAELRAELISEANLLAQAFAPEGRPAQLEAMAVALTRGAQSPDMDRGRARRLAAALRALARESER</sequence>
<evidence type="ECO:0000313" key="2">
    <source>
        <dbReference type="Proteomes" id="UP000249725"/>
    </source>
</evidence>
<name>A0A328AFD1_9CAUL</name>
<protein>
    <submittedName>
        <fullName evidence="1">Uncharacterized protein</fullName>
    </submittedName>
</protein>
<reference evidence="2" key="1">
    <citation type="submission" date="2018-05" db="EMBL/GenBank/DDBJ databases">
        <authorList>
            <person name="Li X."/>
        </authorList>
    </citation>
    <scope>NUCLEOTIDE SEQUENCE [LARGE SCALE GENOMIC DNA]</scope>
    <source>
        <strain evidence="2">YIM 73061</strain>
    </source>
</reference>
<dbReference type="EMBL" id="QFYR01000002">
    <property type="protein sequence ID" value="RAK52826.1"/>
    <property type="molecule type" value="Genomic_DNA"/>
</dbReference>